<dbReference type="Proteomes" id="UP001283361">
    <property type="component" value="Unassembled WGS sequence"/>
</dbReference>
<organism evidence="2 3">
    <name type="scientific">Elysia crispata</name>
    <name type="common">lettuce slug</name>
    <dbReference type="NCBI Taxonomy" id="231223"/>
    <lineage>
        <taxon>Eukaryota</taxon>
        <taxon>Metazoa</taxon>
        <taxon>Spiralia</taxon>
        <taxon>Lophotrochozoa</taxon>
        <taxon>Mollusca</taxon>
        <taxon>Gastropoda</taxon>
        <taxon>Heterobranchia</taxon>
        <taxon>Euthyneura</taxon>
        <taxon>Panpulmonata</taxon>
        <taxon>Sacoglossa</taxon>
        <taxon>Placobranchoidea</taxon>
        <taxon>Plakobranchidae</taxon>
        <taxon>Elysia</taxon>
    </lineage>
</organism>
<reference evidence="2" key="1">
    <citation type="journal article" date="2023" name="G3 (Bethesda)">
        <title>A reference genome for the long-term kleptoplast-retaining sea slug Elysia crispata morphotype clarki.</title>
        <authorList>
            <person name="Eastman K.E."/>
            <person name="Pendleton A.L."/>
            <person name="Shaikh M.A."/>
            <person name="Suttiyut T."/>
            <person name="Ogas R."/>
            <person name="Tomko P."/>
            <person name="Gavelis G."/>
            <person name="Widhalm J.R."/>
            <person name="Wisecaver J.H."/>
        </authorList>
    </citation>
    <scope>NUCLEOTIDE SEQUENCE</scope>
    <source>
        <strain evidence="2">ECLA1</strain>
    </source>
</reference>
<evidence type="ECO:0000313" key="2">
    <source>
        <dbReference type="EMBL" id="KAK3728074.1"/>
    </source>
</evidence>
<keyword evidence="3" id="KW-1185">Reference proteome</keyword>
<protein>
    <submittedName>
        <fullName evidence="2">Uncharacterized protein</fullName>
    </submittedName>
</protein>
<accession>A0AAE0Y026</accession>
<evidence type="ECO:0000313" key="3">
    <source>
        <dbReference type="Proteomes" id="UP001283361"/>
    </source>
</evidence>
<name>A0AAE0Y026_9GAST</name>
<feature type="region of interest" description="Disordered" evidence="1">
    <location>
        <begin position="1"/>
        <end position="121"/>
    </location>
</feature>
<evidence type="ECO:0000256" key="1">
    <source>
        <dbReference type="SAM" id="MobiDB-lite"/>
    </source>
</evidence>
<sequence length="121" mass="13694">MSKPSPPPRKTKAKRDARVRPRCKRNTRGFHSSASFDFESKPHTGSTAPQYEVLKHRWKRLETLPSSTKPLKRPVFKQDQRQASKDSNNARKSCPGGGVNPADKQSRKKGPAEGYFKQPHV</sequence>
<proteinExistence type="predicted"/>
<dbReference type="EMBL" id="JAWDGP010007208">
    <property type="protein sequence ID" value="KAK3728074.1"/>
    <property type="molecule type" value="Genomic_DNA"/>
</dbReference>
<gene>
    <name evidence="2" type="ORF">RRG08_022125</name>
</gene>
<dbReference type="AlphaFoldDB" id="A0AAE0Y026"/>
<comment type="caution">
    <text evidence="2">The sequence shown here is derived from an EMBL/GenBank/DDBJ whole genome shotgun (WGS) entry which is preliminary data.</text>
</comment>